<protein>
    <submittedName>
        <fullName evidence="2">Uncharacterized protein</fullName>
    </submittedName>
</protein>
<dbReference type="Proteomes" id="UP000264141">
    <property type="component" value="Unassembled WGS sequence"/>
</dbReference>
<feature type="coiled-coil region" evidence="1">
    <location>
        <begin position="110"/>
        <end position="137"/>
    </location>
</feature>
<name>A0A3D1JJC4_9CHLR</name>
<organism evidence="2 3">
    <name type="scientific">Anaerolinea thermolimosa</name>
    <dbReference type="NCBI Taxonomy" id="229919"/>
    <lineage>
        <taxon>Bacteria</taxon>
        <taxon>Bacillati</taxon>
        <taxon>Chloroflexota</taxon>
        <taxon>Anaerolineae</taxon>
        <taxon>Anaerolineales</taxon>
        <taxon>Anaerolineaceae</taxon>
        <taxon>Anaerolinea</taxon>
    </lineage>
</organism>
<gene>
    <name evidence="2" type="ORF">DEQ80_12165</name>
</gene>
<dbReference type="Gene3D" id="1.10.10.60">
    <property type="entry name" value="Homeodomain-like"/>
    <property type="match status" value="1"/>
</dbReference>
<proteinExistence type="predicted"/>
<reference evidence="2 3" key="1">
    <citation type="journal article" date="2018" name="Nat. Biotechnol.">
        <title>A standardized bacterial taxonomy based on genome phylogeny substantially revises the tree of life.</title>
        <authorList>
            <person name="Parks D.H."/>
            <person name="Chuvochina M."/>
            <person name="Waite D.W."/>
            <person name="Rinke C."/>
            <person name="Skarshewski A."/>
            <person name="Chaumeil P.A."/>
            <person name="Hugenholtz P."/>
        </authorList>
    </citation>
    <scope>NUCLEOTIDE SEQUENCE [LARGE SCALE GENOMIC DNA]</scope>
    <source>
        <strain evidence="2">UBA8781</strain>
    </source>
</reference>
<evidence type="ECO:0000256" key="1">
    <source>
        <dbReference type="SAM" id="Coils"/>
    </source>
</evidence>
<dbReference type="EMBL" id="DPBP01000048">
    <property type="protein sequence ID" value="HCE18603.1"/>
    <property type="molecule type" value="Genomic_DNA"/>
</dbReference>
<sequence length="145" mass="16784">MSIWVRRRMEQNGAKITARQRRLIEALLTGKTISQACQVAGVGRRTYYRWMKQTHFTEALRQAEEDLLTASMRRLLSMQGAAVDGLQDLLNDATLRPSDRLRAVQMVLDNVLRLRNAVELEARLAELERRVTEIDHERKIPIETD</sequence>
<dbReference type="AlphaFoldDB" id="A0A3D1JJC4"/>
<comment type="caution">
    <text evidence="2">The sequence shown here is derived from an EMBL/GenBank/DDBJ whole genome shotgun (WGS) entry which is preliminary data.</text>
</comment>
<evidence type="ECO:0000313" key="2">
    <source>
        <dbReference type="EMBL" id="HCE18603.1"/>
    </source>
</evidence>
<accession>A0A3D1JJC4</accession>
<keyword evidence="1" id="KW-0175">Coiled coil</keyword>
<evidence type="ECO:0000313" key="3">
    <source>
        <dbReference type="Proteomes" id="UP000264141"/>
    </source>
</evidence>